<dbReference type="AlphaFoldDB" id="A0A0G4FUJ2"/>
<dbReference type="InterPro" id="IPR029063">
    <property type="entry name" value="SAM-dependent_MTases_sf"/>
</dbReference>
<sequence length="802" mass="90147">MRLQALIAMLSVVLLLLCLGHALASVAAMPSWLRQWDGIGLAHDPRLMERLYDFTGLHFDAVFSPSWGYYSLSRGGVQEDFQTIPVLFNTGFGAVIADRMVQLWWYCCASDGPREHFHIFEFGANKGVLAESILRRLHEVHPQMYDIVRYHAIEVNKGLASQSLLKNTLHVDGGRFTAHAPLDARNVTPFMSHDWMRETAIDAESEVADGSRPVTGIVVTNELVDAFEYTKVRVSFPPFPSQSFSWLSWLTASAKGADSVRVELCYLVMVIRKKPLDHVLKSLGKASVKDEVPALRQLVYEDSDWLKKALNARQPFPAPDDHVVLSRSSYGHLRDAIARGRGRWGTEGGTDPIESTFIRSVHTVEVYFHTDPAHRPPELARWLVRSKKRLRETSMRAGGRPVTTYANLRIRDFMKVASAVLDRGYAIHVDYGFDGHTFHLLSYENKLFRTYSKSESCQDSPYACPGAADLTVDVDMTDLAEVGAEEGFPLLHYSHGSILDTPFTFVSDGQPTPPPTPAKWPDFAGNATLLYGDDKAIDRFEDYRTVLGSNMMVLIQRKGVDGPRLSFPQYPLGNETFWLDVNPWPDDVKRMDDREFARTVKGWRSNLFALIEMFNLSRLLCLFWLDFYRTNRGTLKPVRGAGQGKVDWSKEGEMAHLFDQWTESMPKAIRTDNFQRYLLSRNFSHPSGRVLLGEVSSQDVDDEARVWGNLVQVVSDFLTGLMFVLSIDPHTTFDVAKLPPQLRPRSQAVAAGGSTNYLSWIALEAALQTVQSALRPAASPAVLSLQHPDEQLPDEGGHNDEL</sequence>
<evidence type="ECO:0000256" key="1">
    <source>
        <dbReference type="ARBA" id="ARBA00004173"/>
    </source>
</evidence>
<dbReference type="Gene3D" id="3.40.50.12710">
    <property type="match status" value="1"/>
</dbReference>
<dbReference type="Pfam" id="PF02636">
    <property type="entry name" value="Methyltransf_28"/>
    <property type="match status" value="2"/>
</dbReference>
<dbReference type="PANTHER" id="PTHR12049">
    <property type="entry name" value="PROTEIN ARGININE METHYLTRANSFERASE NDUFAF7, MITOCHONDRIAL"/>
    <property type="match status" value="1"/>
</dbReference>
<evidence type="ECO:0000313" key="9">
    <source>
        <dbReference type="EMBL" id="CEM18611.1"/>
    </source>
</evidence>
<dbReference type="InterPro" id="IPR003788">
    <property type="entry name" value="NDUFAF7"/>
</dbReference>
<evidence type="ECO:0000256" key="8">
    <source>
        <dbReference type="SAM" id="SignalP"/>
    </source>
</evidence>
<dbReference type="Proteomes" id="UP000041254">
    <property type="component" value="Unassembled WGS sequence"/>
</dbReference>
<evidence type="ECO:0000256" key="6">
    <source>
        <dbReference type="ARBA" id="ARBA00023128"/>
    </source>
</evidence>
<dbReference type="GO" id="GO:0032259">
    <property type="term" value="P:methylation"/>
    <property type="evidence" value="ECO:0007669"/>
    <property type="project" value="UniProtKB-KW"/>
</dbReference>
<dbReference type="EC" id="2.1.1.320" evidence="3"/>
<comment type="catalytic activity">
    <reaction evidence="7">
        <text>L-arginyl-[protein] + 2 S-adenosyl-L-methionine = N(omega),N(omega)'-dimethyl-L-arginyl-[protein] + 2 S-adenosyl-L-homocysteine + 2 H(+)</text>
        <dbReference type="Rhea" id="RHEA:48108"/>
        <dbReference type="Rhea" id="RHEA-COMP:10532"/>
        <dbReference type="Rhea" id="RHEA-COMP:11992"/>
        <dbReference type="ChEBI" id="CHEBI:15378"/>
        <dbReference type="ChEBI" id="CHEBI:29965"/>
        <dbReference type="ChEBI" id="CHEBI:57856"/>
        <dbReference type="ChEBI" id="CHEBI:59789"/>
        <dbReference type="ChEBI" id="CHEBI:88221"/>
        <dbReference type="EC" id="2.1.1.320"/>
    </reaction>
</comment>
<evidence type="ECO:0000256" key="4">
    <source>
        <dbReference type="ARBA" id="ARBA00022603"/>
    </source>
</evidence>
<dbReference type="SUPFAM" id="SSF53335">
    <property type="entry name" value="S-adenosyl-L-methionine-dependent methyltransferases"/>
    <property type="match status" value="2"/>
</dbReference>
<name>A0A0G4FUJ2_VITBC</name>
<keyword evidence="4" id="KW-0489">Methyltransferase</keyword>
<evidence type="ECO:0000256" key="2">
    <source>
        <dbReference type="ARBA" id="ARBA00005891"/>
    </source>
</evidence>
<dbReference type="InParanoid" id="A0A0G4FUJ2"/>
<evidence type="ECO:0000256" key="7">
    <source>
        <dbReference type="ARBA" id="ARBA00048612"/>
    </source>
</evidence>
<feature type="chain" id="PRO_5005189289" description="type II protein arginine methyltransferase" evidence="8">
    <location>
        <begin position="25"/>
        <end position="802"/>
    </location>
</feature>
<feature type="signal peptide" evidence="8">
    <location>
        <begin position="1"/>
        <end position="24"/>
    </location>
</feature>
<organism evidence="9 10">
    <name type="scientific">Vitrella brassicaformis (strain CCMP3155)</name>
    <dbReference type="NCBI Taxonomy" id="1169540"/>
    <lineage>
        <taxon>Eukaryota</taxon>
        <taxon>Sar</taxon>
        <taxon>Alveolata</taxon>
        <taxon>Colpodellida</taxon>
        <taxon>Vitrellaceae</taxon>
        <taxon>Vitrella</taxon>
    </lineage>
</organism>
<comment type="similarity">
    <text evidence="2">Belongs to the NDUFAF7 family.</text>
</comment>
<evidence type="ECO:0000256" key="3">
    <source>
        <dbReference type="ARBA" id="ARBA00011935"/>
    </source>
</evidence>
<dbReference type="EMBL" id="CDMY01000504">
    <property type="protein sequence ID" value="CEM18611.1"/>
    <property type="molecule type" value="Genomic_DNA"/>
</dbReference>
<gene>
    <name evidence="9" type="ORF">Vbra_4492</name>
</gene>
<keyword evidence="8" id="KW-0732">Signal</keyword>
<dbReference type="VEuPathDB" id="CryptoDB:Vbra_4492"/>
<evidence type="ECO:0000313" key="10">
    <source>
        <dbReference type="Proteomes" id="UP000041254"/>
    </source>
</evidence>
<dbReference type="GO" id="GO:0005739">
    <property type="term" value="C:mitochondrion"/>
    <property type="evidence" value="ECO:0007669"/>
    <property type="project" value="UniProtKB-SubCell"/>
</dbReference>
<keyword evidence="6" id="KW-0496">Mitochondrion</keyword>
<accession>A0A0G4FUJ2</accession>
<keyword evidence="10" id="KW-1185">Reference proteome</keyword>
<dbReference type="GO" id="GO:0035243">
    <property type="term" value="F:protein-arginine omega-N symmetric methyltransferase activity"/>
    <property type="evidence" value="ECO:0007669"/>
    <property type="project" value="UniProtKB-EC"/>
</dbReference>
<protein>
    <recommendedName>
        <fullName evidence="3">type II protein arginine methyltransferase</fullName>
        <ecNumber evidence="3">2.1.1.320</ecNumber>
    </recommendedName>
</protein>
<dbReference type="InterPro" id="IPR038375">
    <property type="entry name" value="NDUFAF7_sf"/>
</dbReference>
<comment type="subcellular location">
    <subcellularLocation>
        <location evidence="1">Mitochondrion</location>
    </subcellularLocation>
</comment>
<evidence type="ECO:0000256" key="5">
    <source>
        <dbReference type="ARBA" id="ARBA00022679"/>
    </source>
</evidence>
<proteinExistence type="inferred from homology"/>
<reference evidence="9 10" key="1">
    <citation type="submission" date="2014-11" db="EMBL/GenBank/DDBJ databases">
        <authorList>
            <person name="Zhu J."/>
            <person name="Qi W."/>
            <person name="Song R."/>
        </authorList>
    </citation>
    <scope>NUCLEOTIDE SEQUENCE [LARGE SCALE GENOMIC DNA]</scope>
</reference>
<keyword evidence="5" id="KW-0808">Transferase</keyword>
<dbReference type="PANTHER" id="PTHR12049:SF7">
    <property type="entry name" value="PROTEIN ARGININE METHYLTRANSFERASE NDUFAF7, MITOCHONDRIAL"/>
    <property type="match status" value="1"/>
</dbReference>